<dbReference type="Gene3D" id="3.30.420.10">
    <property type="entry name" value="Ribonuclease H-like superfamily/Ribonuclease H"/>
    <property type="match status" value="1"/>
</dbReference>
<dbReference type="SUPFAM" id="SSF53098">
    <property type="entry name" value="Ribonuclease H-like"/>
    <property type="match status" value="1"/>
</dbReference>
<dbReference type="InterPro" id="IPR000477">
    <property type="entry name" value="RT_dom"/>
</dbReference>
<feature type="compositionally biased region" description="Low complexity" evidence="8">
    <location>
        <begin position="85"/>
        <end position="98"/>
    </location>
</feature>
<dbReference type="InterPro" id="IPR041373">
    <property type="entry name" value="RT_RNaseH"/>
</dbReference>
<dbReference type="InterPro" id="IPR036397">
    <property type="entry name" value="RNaseH_sf"/>
</dbReference>
<evidence type="ECO:0000259" key="9">
    <source>
        <dbReference type="Pfam" id="PF00078"/>
    </source>
</evidence>
<dbReference type="GO" id="GO:0004519">
    <property type="term" value="F:endonuclease activity"/>
    <property type="evidence" value="ECO:0007669"/>
    <property type="project" value="UniProtKB-KW"/>
</dbReference>
<evidence type="ECO:0000256" key="2">
    <source>
        <dbReference type="ARBA" id="ARBA00022695"/>
    </source>
</evidence>
<feature type="domain" description="Reverse transcriptase RNase H-like" evidence="10">
    <location>
        <begin position="624"/>
        <end position="727"/>
    </location>
</feature>
<keyword evidence="1" id="KW-0808">Transferase</keyword>
<dbReference type="Gene3D" id="3.30.70.270">
    <property type="match status" value="2"/>
</dbReference>
<evidence type="ECO:0000256" key="4">
    <source>
        <dbReference type="ARBA" id="ARBA00022759"/>
    </source>
</evidence>
<dbReference type="FunFam" id="3.10.20.370:FF:000001">
    <property type="entry name" value="Retrovirus-related Pol polyprotein from transposon 17.6-like protein"/>
    <property type="match status" value="1"/>
</dbReference>
<keyword evidence="2" id="KW-0548">Nucleotidyltransferase</keyword>
<feature type="domain" description="Reverse transcriptase" evidence="9">
    <location>
        <begin position="380"/>
        <end position="534"/>
    </location>
</feature>
<keyword evidence="4" id="KW-0255">Endonuclease</keyword>
<dbReference type="KEGG" id="pavi:110765057"/>
<evidence type="ECO:0000256" key="6">
    <source>
        <dbReference type="ARBA" id="ARBA00022918"/>
    </source>
</evidence>
<evidence type="ECO:0000313" key="12">
    <source>
        <dbReference type="RefSeq" id="XP_021823797.1"/>
    </source>
</evidence>
<dbReference type="CDD" id="cd09274">
    <property type="entry name" value="RNase_HI_RT_Ty3"/>
    <property type="match status" value="1"/>
</dbReference>
<dbReference type="InterPro" id="IPR043128">
    <property type="entry name" value="Rev_trsase/Diguanyl_cyclase"/>
</dbReference>
<dbReference type="Gene3D" id="3.10.10.10">
    <property type="entry name" value="HIV Type 1 Reverse Transcriptase, subunit A, domain 1"/>
    <property type="match status" value="1"/>
</dbReference>
<dbReference type="Proteomes" id="UP000515124">
    <property type="component" value="Unplaced"/>
</dbReference>
<evidence type="ECO:0000256" key="7">
    <source>
        <dbReference type="SAM" id="Coils"/>
    </source>
</evidence>
<dbReference type="InterPro" id="IPR043502">
    <property type="entry name" value="DNA/RNA_pol_sf"/>
</dbReference>
<proteinExistence type="predicted"/>
<dbReference type="Pfam" id="PF17917">
    <property type="entry name" value="RT_RNaseH"/>
    <property type="match status" value="1"/>
</dbReference>
<keyword evidence="7" id="KW-0175">Coiled coil</keyword>
<name>A0A6P5T9C5_PRUAV</name>
<evidence type="ECO:0000256" key="3">
    <source>
        <dbReference type="ARBA" id="ARBA00022722"/>
    </source>
</evidence>
<dbReference type="GO" id="GO:0003676">
    <property type="term" value="F:nucleic acid binding"/>
    <property type="evidence" value="ECO:0007669"/>
    <property type="project" value="InterPro"/>
</dbReference>
<keyword evidence="5" id="KW-0378">Hydrolase</keyword>
<keyword evidence="3" id="KW-0540">Nuclease</keyword>
<dbReference type="Pfam" id="PF00078">
    <property type="entry name" value="RVT_1"/>
    <property type="match status" value="1"/>
</dbReference>
<dbReference type="CDD" id="cd01647">
    <property type="entry name" value="RT_LTR"/>
    <property type="match status" value="1"/>
</dbReference>
<keyword evidence="11" id="KW-1185">Reference proteome</keyword>
<protein>
    <submittedName>
        <fullName evidence="12">Uncharacterized protein LOC110765057</fullName>
    </submittedName>
</protein>
<dbReference type="PANTHER" id="PTHR37984:SF5">
    <property type="entry name" value="PROTEIN NYNRIN-LIKE"/>
    <property type="match status" value="1"/>
</dbReference>
<organism evidence="11 12">
    <name type="scientific">Prunus avium</name>
    <name type="common">Cherry</name>
    <name type="synonym">Cerasus avium</name>
    <dbReference type="NCBI Taxonomy" id="42229"/>
    <lineage>
        <taxon>Eukaryota</taxon>
        <taxon>Viridiplantae</taxon>
        <taxon>Streptophyta</taxon>
        <taxon>Embryophyta</taxon>
        <taxon>Tracheophyta</taxon>
        <taxon>Spermatophyta</taxon>
        <taxon>Magnoliopsida</taxon>
        <taxon>eudicotyledons</taxon>
        <taxon>Gunneridae</taxon>
        <taxon>Pentapetalae</taxon>
        <taxon>rosids</taxon>
        <taxon>fabids</taxon>
        <taxon>Rosales</taxon>
        <taxon>Rosaceae</taxon>
        <taxon>Amygdaloideae</taxon>
        <taxon>Amygdaleae</taxon>
        <taxon>Prunus</taxon>
    </lineage>
</organism>
<dbReference type="InterPro" id="IPR050951">
    <property type="entry name" value="Retrovirus_Pol_polyprotein"/>
</dbReference>
<feature type="region of interest" description="Disordered" evidence="8">
    <location>
        <begin position="186"/>
        <end position="218"/>
    </location>
</feature>
<evidence type="ECO:0000259" key="10">
    <source>
        <dbReference type="Pfam" id="PF17917"/>
    </source>
</evidence>
<evidence type="ECO:0000313" key="11">
    <source>
        <dbReference type="Proteomes" id="UP000515124"/>
    </source>
</evidence>
<accession>A0A6P5T9C5</accession>
<dbReference type="GO" id="GO:0016787">
    <property type="term" value="F:hydrolase activity"/>
    <property type="evidence" value="ECO:0007669"/>
    <property type="project" value="UniProtKB-KW"/>
</dbReference>
<dbReference type="AlphaFoldDB" id="A0A6P5T9C5"/>
<evidence type="ECO:0000256" key="1">
    <source>
        <dbReference type="ARBA" id="ARBA00022679"/>
    </source>
</evidence>
<dbReference type="InterPro" id="IPR012337">
    <property type="entry name" value="RNaseH-like_sf"/>
</dbReference>
<sequence length="1041" mass="119077">MEKTPQEAFDQFDLLANNNQQWGSERTKKVGVYEVDTNTAVAAQISSFEKKLETLMRAVIPPSPHRVCAICSETHPMELCPSTMQGSEQSNQQQQASSRHPFQQQMQPLSEPKKPALEDIIAQFVQTSQQNQNTMQASITKLETQVGQLATIVHERAQGTFPSQPEINPRNSEHAKAIRMLRSGKSYGPQENDAPNAGHAEDHVKKSGEEVDITSNKPKIVPPTSSIIAVAEKPKEESYMPSLPFPHRVHKQRKDQHMFDILEIFKKVHINIPLLQAIQQLPSYAKFLKDACTNKRKFAPHEKVLILLEENSKPIVEAQRRLNPNMKEVVRAEVLKLLDAGVIYPISDSAWVSPVHVVPKKSGITVVQNENNELVPTRMTTGWRVCIDYRKLNSSTRKDHFPLPFIDQMLERLAGHSHYCFLDGYSGYNQIPIAPEDQEKTTFTCPFGTFAYRRMPFGLCNAPATFQRCMLSIFSDMVERIIEVFMDDFSVFGSSFDNCLSNLTLVLERCRETNLILNWEKCHFMVNHGIVLGHLISNKGIEVDKAKIDLIAKLPPPTSVKGIRSFLGHAGFYRRFIKDFSKISQPLCNLLAKDASFEFDDNCLLAFNTLKQLLTTAPIITAPDWSLPFELMCDASDYAVGAVLGQRKDKLPHVIYYGSRTLNDAQLNYSTTEKELLAVIFALEKFRSYLIGSKVVVYTDHAALKYLLSKKEAKPRLIRWVLLLQEFDLEIRDKKGAENVVADHLSRLTQVNEDKKDVLPLNESFPDEQLFTIRHEVPWYADIANYLVGGAVPTNLSYQQKKKFLHDVKFYFWDEPYLYKYCPDQVIRRCVPDPQTSGQVEVSNREIKRILEKTVNASRKDWSLKLTDALWAYRTAFKTPIGMSPFRLVYGKACHLPVELEHKAFWAIKRLNYDYQAAGEKRKLQLNELEEIRNDAYENSKIYKEKTKLFHDQSILRKEFHPGQKVLLFNSRLKLFPGKLKSRWYGPFLILQVFPHGAVEIQNIKDGSTFKVNGHRLKPYLESPFEIEKTSLPLSEPADSI</sequence>
<feature type="coiled-coil region" evidence="7">
    <location>
        <begin position="915"/>
        <end position="946"/>
    </location>
</feature>
<reference evidence="12" key="1">
    <citation type="submission" date="2025-08" db="UniProtKB">
        <authorList>
            <consortium name="RefSeq"/>
        </authorList>
    </citation>
    <scope>IDENTIFICATION</scope>
</reference>
<feature type="region of interest" description="Disordered" evidence="8">
    <location>
        <begin position="81"/>
        <end position="111"/>
    </location>
</feature>
<dbReference type="PANTHER" id="PTHR37984">
    <property type="entry name" value="PROTEIN CBG26694"/>
    <property type="match status" value="1"/>
</dbReference>
<gene>
    <name evidence="12" type="primary">LOC110765057</name>
</gene>
<dbReference type="GO" id="GO:0003964">
    <property type="term" value="F:RNA-directed DNA polymerase activity"/>
    <property type="evidence" value="ECO:0007669"/>
    <property type="project" value="UniProtKB-KW"/>
</dbReference>
<keyword evidence="6" id="KW-0695">RNA-directed DNA polymerase</keyword>
<feature type="compositionally biased region" description="Basic and acidic residues" evidence="8">
    <location>
        <begin position="199"/>
        <end position="209"/>
    </location>
</feature>
<evidence type="ECO:0000256" key="8">
    <source>
        <dbReference type="SAM" id="MobiDB-lite"/>
    </source>
</evidence>
<dbReference type="SUPFAM" id="SSF56672">
    <property type="entry name" value="DNA/RNA polymerases"/>
    <property type="match status" value="1"/>
</dbReference>
<dbReference type="RefSeq" id="XP_021823797.1">
    <property type="nucleotide sequence ID" value="XM_021968105.1"/>
</dbReference>
<evidence type="ECO:0000256" key="5">
    <source>
        <dbReference type="ARBA" id="ARBA00022801"/>
    </source>
</evidence>
<dbReference type="FunFam" id="3.30.70.270:FF:000020">
    <property type="entry name" value="Transposon Tf2-6 polyprotein-like Protein"/>
    <property type="match status" value="1"/>
</dbReference>
<dbReference type="GeneID" id="110765057"/>